<evidence type="ECO:0000256" key="5">
    <source>
        <dbReference type="ARBA" id="ARBA00023136"/>
    </source>
</evidence>
<dbReference type="Gene3D" id="1.10.1200.160">
    <property type="match status" value="1"/>
</dbReference>
<dbReference type="EMBL" id="KF861866">
    <property type="protein sequence ID" value="AIA99041.1"/>
    <property type="molecule type" value="Genomic_DNA"/>
</dbReference>
<evidence type="ECO:0000256" key="6">
    <source>
        <dbReference type="SAM" id="Phobius"/>
    </source>
</evidence>
<comment type="subcellular location">
    <subcellularLocation>
        <location evidence="1">Membrane</location>
        <topology evidence="1">Single-pass membrane protein</topology>
    </subcellularLocation>
</comment>
<evidence type="ECO:0000256" key="2">
    <source>
        <dbReference type="ARBA" id="ARBA00010265"/>
    </source>
</evidence>
<evidence type="ECO:0000256" key="3">
    <source>
        <dbReference type="ARBA" id="ARBA00022692"/>
    </source>
</evidence>
<organism evidence="7">
    <name type="scientific">Helicobacter pylori</name>
    <name type="common">Campylobacter pylori</name>
    <dbReference type="NCBI Taxonomy" id="210"/>
    <lineage>
        <taxon>Bacteria</taxon>
        <taxon>Pseudomonadati</taxon>
        <taxon>Campylobacterota</taxon>
        <taxon>Epsilonproteobacteria</taxon>
        <taxon>Campylobacterales</taxon>
        <taxon>Helicobacteraceae</taxon>
        <taxon>Helicobacter</taxon>
    </lineage>
</organism>
<name>A0A060CR53_HELPX</name>
<accession>A0A060CR53</accession>
<dbReference type="Gene3D" id="2.40.128.260">
    <property type="entry name" value="Type IV secretion system, VirB10/TraB/TrbI"/>
    <property type="match status" value="1"/>
</dbReference>
<evidence type="ECO:0000313" key="7">
    <source>
        <dbReference type="EMBL" id="AIA99041.1"/>
    </source>
</evidence>
<keyword evidence="3 6" id="KW-0812">Transmembrane</keyword>
<feature type="transmembrane region" description="Helical" evidence="6">
    <location>
        <begin position="12"/>
        <end position="30"/>
    </location>
</feature>
<keyword evidence="4 6" id="KW-1133">Transmembrane helix</keyword>
<dbReference type="NCBIfam" id="NF038092">
    <property type="entry name" value="T4SS_ComB10"/>
    <property type="match status" value="1"/>
</dbReference>
<dbReference type="InterPro" id="IPR048018">
    <property type="entry name" value="T4SS_ComB10-like"/>
</dbReference>
<keyword evidence="5 6" id="KW-0472">Membrane</keyword>
<dbReference type="InterPro" id="IPR005498">
    <property type="entry name" value="T4SS_VirB10/TraB/TrbI"/>
</dbReference>
<sequence length="411" mass="46516">MKKLLLLLEHKIIKIGLIIVIVLAGFFLFYEQEIKEKAVNVSQGKFPTSSYLFQAYEGIKNKIDTINQVKPNDETKSVNENIEKTQKDLNDFNALVQKLPNLPKDFNKTLIKPQNPSFNYNTANEEEKTRLVILASRISSQKETQPPISIKDSVSHIKSKEKRELEKEYGSSGFKNFKRKNVASSENKLLRTITADRMIPAILITPISSEIGGSKIVAQVESDIYATMGRAVLIPKGSRAIGYYNSNNKIGEYRLEIAWNRIITPQGVNIILSDAKGADVKGYNGMIGTLHNKYWERYGIPLSLSTLSNGLLIGLTSGLTEAMKNKRGGFNQNYFGDYMMMQMTRQTGISLNNIIAQIMQEQIRIKPIITIREGSHIFISPNTDIWFPIPKNNEVLAKFFNEEKEQNNDTK</sequence>
<protein>
    <submittedName>
        <fullName evidence="7">VirB10 type IV secretion protein</fullName>
    </submittedName>
</protein>
<dbReference type="InterPro" id="IPR042217">
    <property type="entry name" value="T4SS_VirB10/TrbI"/>
</dbReference>
<evidence type="ECO:0000256" key="4">
    <source>
        <dbReference type="ARBA" id="ARBA00022989"/>
    </source>
</evidence>
<proteinExistence type="inferred from homology"/>
<dbReference type="GO" id="GO:0016020">
    <property type="term" value="C:membrane"/>
    <property type="evidence" value="ECO:0007669"/>
    <property type="project" value="UniProtKB-SubCell"/>
</dbReference>
<dbReference type="CDD" id="cd16429">
    <property type="entry name" value="VirB10"/>
    <property type="match status" value="1"/>
</dbReference>
<reference evidence="7" key="1">
    <citation type="journal article" date="2014" name="BMC Genomics">
        <title>A comprehensive analysis of Helicobacter pylori plasticity zones reveals that they are integrating conjugative elements with intermediate integration specificity.</title>
        <authorList>
            <person name="Fischer W."/>
            <person name="Breithaupt U."/>
            <person name="Kern B."/>
            <person name="Smith S.I."/>
            <person name="Spicher C."/>
            <person name="Haas R."/>
        </authorList>
    </citation>
    <scope>NUCLEOTIDE SEQUENCE</scope>
    <source>
        <strain evidence="7">6_28C</strain>
    </source>
</reference>
<comment type="similarity">
    <text evidence="2">Belongs to the TrbI/VirB10 family.</text>
</comment>
<dbReference type="Pfam" id="PF03743">
    <property type="entry name" value="TrbI"/>
    <property type="match status" value="1"/>
</dbReference>
<evidence type="ECO:0000256" key="1">
    <source>
        <dbReference type="ARBA" id="ARBA00004167"/>
    </source>
</evidence>
<gene>
    <name evidence="7" type="primary">virB10</name>
    <name evidence="7" type="ORF">6_28C_ICEHptfs4b_27</name>
</gene>
<dbReference type="AlphaFoldDB" id="A0A060CR53"/>